<proteinExistence type="predicted"/>
<feature type="domain" description="AB hydrolase-1" evidence="1">
    <location>
        <begin position="114"/>
        <end position="373"/>
    </location>
</feature>
<dbReference type="OrthoDB" id="190201at2759"/>
<dbReference type="InterPro" id="IPR029058">
    <property type="entry name" value="AB_hydrolase_fold"/>
</dbReference>
<accession>A0A6A5ZRN5</accession>
<dbReference type="AlphaFoldDB" id="A0A6A5ZRN5"/>
<gene>
    <name evidence="2" type="ORF">BDV96DRAFT_641560</name>
</gene>
<dbReference type="Gene3D" id="3.40.50.1820">
    <property type="entry name" value="alpha/beta hydrolase"/>
    <property type="match status" value="1"/>
</dbReference>
<evidence type="ECO:0000259" key="1">
    <source>
        <dbReference type="Pfam" id="PF12697"/>
    </source>
</evidence>
<protein>
    <submittedName>
        <fullName evidence="2">Alpha/Beta hydrolase protein</fullName>
    </submittedName>
</protein>
<dbReference type="Pfam" id="PF12697">
    <property type="entry name" value="Abhydrolase_6"/>
    <property type="match status" value="1"/>
</dbReference>
<dbReference type="GO" id="GO:0016787">
    <property type="term" value="F:hydrolase activity"/>
    <property type="evidence" value="ECO:0007669"/>
    <property type="project" value="UniProtKB-KW"/>
</dbReference>
<dbReference type="Proteomes" id="UP000799770">
    <property type="component" value="Unassembled WGS sequence"/>
</dbReference>
<name>A0A6A5ZRN5_9PLEO</name>
<sequence length="391" mass="42699">MTACYESPVNGSHGSYFNTLTPTYYPPNGDCSDFYVPIHLDYEQPDLNITKWTNPYELQDFLSSLTARAGAMNPQQAPFGATKRFTGDYEIAASFCTPKKPKDGKEKVVIMATHGIGPARSHWNSPYKPDEFNFVKFALEKGYSVFFYDRLGCGASSRISGFEATLSTASAVIKTLATSLKQGKYTAHIKPSKLVLLGFSFASFTIHSTIAESPSIADAVILTGIGLNATAGLGLNPNGLIRSFVPRIANVENPALYGDRDEGYVTWPSVFDLIMNYFKAPFFAPETATFTESAKEPYAIGELLTFPGPASISAEKWDKPALHLTGEKDYIACDGDCAKDGIYETPSREYYKNARPLQLSVHPGASHHVNFHANATGAFEVITAFLDANVH</sequence>
<organism evidence="2 3">
    <name type="scientific">Lophiotrema nucula</name>
    <dbReference type="NCBI Taxonomy" id="690887"/>
    <lineage>
        <taxon>Eukaryota</taxon>
        <taxon>Fungi</taxon>
        <taxon>Dikarya</taxon>
        <taxon>Ascomycota</taxon>
        <taxon>Pezizomycotina</taxon>
        <taxon>Dothideomycetes</taxon>
        <taxon>Pleosporomycetidae</taxon>
        <taxon>Pleosporales</taxon>
        <taxon>Lophiotremataceae</taxon>
        <taxon>Lophiotrema</taxon>
    </lineage>
</organism>
<keyword evidence="2" id="KW-0378">Hydrolase</keyword>
<dbReference type="SUPFAM" id="SSF53474">
    <property type="entry name" value="alpha/beta-Hydrolases"/>
    <property type="match status" value="1"/>
</dbReference>
<keyword evidence="3" id="KW-1185">Reference proteome</keyword>
<evidence type="ECO:0000313" key="2">
    <source>
        <dbReference type="EMBL" id="KAF2120911.1"/>
    </source>
</evidence>
<dbReference type="EMBL" id="ML977313">
    <property type="protein sequence ID" value="KAF2120911.1"/>
    <property type="molecule type" value="Genomic_DNA"/>
</dbReference>
<evidence type="ECO:0000313" key="3">
    <source>
        <dbReference type="Proteomes" id="UP000799770"/>
    </source>
</evidence>
<dbReference type="InterPro" id="IPR000073">
    <property type="entry name" value="AB_hydrolase_1"/>
</dbReference>
<reference evidence="2" key="1">
    <citation type="journal article" date="2020" name="Stud. Mycol.">
        <title>101 Dothideomycetes genomes: a test case for predicting lifestyles and emergence of pathogens.</title>
        <authorList>
            <person name="Haridas S."/>
            <person name="Albert R."/>
            <person name="Binder M."/>
            <person name="Bloem J."/>
            <person name="Labutti K."/>
            <person name="Salamov A."/>
            <person name="Andreopoulos B."/>
            <person name="Baker S."/>
            <person name="Barry K."/>
            <person name="Bills G."/>
            <person name="Bluhm B."/>
            <person name="Cannon C."/>
            <person name="Castanera R."/>
            <person name="Culley D."/>
            <person name="Daum C."/>
            <person name="Ezra D."/>
            <person name="Gonzalez J."/>
            <person name="Henrissat B."/>
            <person name="Kuo A."/>
            <person name="Liang C."/>
            <person name="Lipzen A."/>
            <person name="Lutzoni F."/>
            <person name="Magnuson J."/>
            <person name="Mondo S."/>
            <person name="Nolan M."/>
            <person name="Ohm R."/>
            <person name="Pangilinan J."/>
            <person name="Park H.-J."/>
            <person name="Ramirez L."/>
            <person name="Alfaro M."/>
            <person name="Sun H."/>
            <person name="Tritt A."/>
            <person name="Yoshinaga Y."/>
            <person name="Zwiers L.-H."/>
            <person name="Turgeon B."/>
            <person name="Goodwin S."/>
            <person name="Spatafora J."/>
            <person name="Crous P."/>
            <person name="Grigoriev I."/>
        </authorList>
    </citation>
    <scope>NUCLEOTIDE SEQUENCE</scope>
    <source>
        <strain evidence="2">CBS 627.86</strain>
    </source>
</reference>